<dbReference type="SUPFAM" id="SSF52151">
    <property type="entry name" value="FabD/lysophospholipase-like"/>
    <property type="match status" value="1"/>
</dbReference>
<dbReference type="GO" id="GO:0031177">
    <property type="term" value="F:phosphopantetheine binding"/>
    <property type="evidence" value="ECO:0007669"/>
    <property type="project" value="InterPro"/>
</dbReference>
<dbReference type="Pfam" id="PF08659">
    <property type="entry name" value="KR"/>
    <property type="match status" value="1"/>
</dbReference>
<evidence type="ECO:0000313" key="11">
    <source>
        <dbReference type="EMBL" id="WTT15233.1"/>
    </source>
</evidence>
<dbReference type="SMART" id="SM00824">
    <property type="entry name" value="PKS_TE"/>
    <property type="match status" value="1"/>
</dbReference>
<dbReference type="EMBL" id="CP108222">
    <property type="protein sequence ID" value="WTT15233.1"/>
    <property type="molecule type" value="Genomic_DNA"/>
</dbReference>
<dbReference type="InterPro" id="IPR016035">
    <property type="entry name" value="Acyl_Trfase/lysoPLipase"/>
</dbReference>
<dbReference type="InterPro" id="IPR001227">
    <property type="entry name" value="Ac_transferase_dom_sf"/>
</dbReference>
<dbReference type="InterPro" id="IPR036299">
    <property type="entry name" value="Polyketide_synth_docking_sf"/>
</dbReference>
<dbReference type="InterPro" id="IPR018201">
    <property type="entry name" value="Ketoacyl_synth_AS"/>
</dbReference>
<feature type="compositionally biased region" description="Low complexity" evidence="8">
    <location>
        <begin position="538"/>
        <end position="639"/>
    </location>
</feature>
<name>A0AAU1ZUI9_9ACTN</name>
<dbReference type="Pfam" id="PF00109">
    <property type="entry name" value="ketoacyl-synt"/>
    <property type="match status" value="1"/>
</dbReference>
<dbReference type="GO" id="GO:0006633">
    <property type="term" value="P:fatty acid biosynthetic process"/>
    <property type="evidence" value="ECO:0007669"/>
    <property type="project" value="InterPro"/>
</dbReference>
<dbReference type="InterPro" id="IPR013968">
    <property type="entry name" value="PKS_KR"/>
</dbReference>
<dbReference type="Pfam" id="PF02801">
    <property type="entry name" value="Ketoacyl-synt_C"/>
    <property type="match status" value="1"/>
</dbReference>
<evidence type="ECO:0000259" key="9">
    <source>
        <dbReference type="PROSITE" id="PS50075"/>
    </source>
</evidence>
<dbReference type="SMART" id="SM00823">
    <property type="entry name" value="PKS_PP"/>
    <property type="match status" value="1"/>
</dbReference>
<dbReference type="Pfam" id="PF00975">
    <property type="entry name" value="Thioesterase"/>
    <property type="match status" value="1"/>
</dbReference>
<dbReference type="SUPFAM" id="SSF53474">
    <property type="entry name" value="alpha/beta-Hydrolases"/>
    <property type="match status" value="1"/>
</dbReference>
<keyword evidence="2" id="KW-0596">Phosphopantetheine</keyword>
<evidence type="ECO:0000256" key="6">
    <source>
        <dbReference type="ARBA" id="ARBA00023268"/>
    </source>
</evidence>
<dbReference type="SMART" id="SM00827">
    <property type="entry name" value="PKS_AT"/>
    <property type="match status" value="1"/>
</dbReference>
<dbReference type="SUPFAM" id="SSF47336">
    <property type="entry name" value="ACP-like"/>
    <property type="match status" value="1"/>
</dbReference>
<dbReference type="InterPro" id="IPR014043">
    <property type="entry name" value="Acyl_transferase_dom"/>
</dbReference>
<dbReference type="Gene3D" id="3.40.50.720">
    <property type="entry name" value="NAD(P)-binding Rossmann-like Domain"/>
    <property type="match status" value="1"/>
</dbReference>
<reference evidence="11" key="1">
    <citation type="submission" date="2022-10" db="EMBL/GenBank/DDBJ databases">
        <title>The complete genomes of actinobacterial strains from the NBC collection.</title>
        <authorList>
            <person name="Joergensen T.S."/>
            <person name="Alvarez Arevalo M."/>
            <person name="Sterndorff E.B."/>
            <person name="Faurdal D."/>
            <person name="Vuksanovic O."/>
            <person name="Mourched A.-S."/>
            <person name="Charusanti P."/>
            <person name="Shaw S."/>
            <person name="Blin K."/>
            <person name="Weber T."/>
        </authorList>
    </citation>
    <scope>NUCLEOTIDE SEQUENCE</scope>
    <source>
        <strain evidence="11">NBC_00093</strain>
    </source>
</reference>
<evidence type="ECO:0000256" key="3">
    <source>
        <dbReference type="ARBA" id="ARBA00022553"/>
    </source>
</evidence>
<organism evidence="11">
    <name type="scientific">Streptomyces sp. NBC_00093</name>
    <dbReference type="NCBI Taxonomy" id="2975649"/>
    <lineage>
        <taxon>Bacteria</taxon>
        <taxon>Bacillati</taxon>
        <taxon>Actinomycetota</taxon>
        <taxon>Actinomycetes</taxon>
        <taxon>Kitasatosporales</taxon>
        <taxon>Streptomycetaceae</taxon>
        <taxon>Streptomyces</taxon>
    </lineage>
</organism>
<dbReference type="Gene3D" id="3.40.47.10">
    <property type="match status" value="1"/>
</dbReference>
<evidence type="ECO:0000256" key="8">
    <source>
        <dbReference type="SAM" id="MobiDB-lite"/>
    </source>
</evidence>
<dbReference type="Pfam" id="PF00698">
    <property type="entry name" value="Acyl_transf_1"/>
    <property type="match status" value="1"/>
</dbReference>
<dbReference type="CDD" id="cd08952">
    <property type="entry name" value="KR_1_SDR_x"/>
    <property type="match status" value="1"/>
</dbReference>
<dbReference type="FunFam" id="3.40.47.10:FF:000019">
    <property type="entry name" value="Polyketide synthase type I"/>
    <property type="match status" value="1"/>
</dbReference>
<evidence type="ECO:0000259" key="10">
    <source>
        <dbReference type="PROSITE" id="PS52004"/>
    </source>
</evidence>
<dbReference type="InterPro" id="IPR009081">
    <property type="entry name" value="PP-bd_ACP"/>
</dbReference>
<keyword evidence="7" id="KW-0012">Acyltransferase</keyword>
<dbReference type="PROSITE" id="PS50075">
    <property type="entry name" value="CARRIER"/>
    <property type="match status" value="1"/>
</dbReference>
<evidence type="ECO:0000256" key="2">
    <source>
        <dbReference type="ARBA" id="ARBA00022450"/>
    </source>
</evidence>
<evidence type="ECO:0000256" key="7">
    <source>
        <dbReference type="ARBA" id="ARBA00023315"/>
    </source>
</evidence>
<feature type="compositionally biased region" description="Low complexity" evidence="8">
    <location>
        <begin position="472"/>
        <end position="491"/>
    </location>
</feature>
<comment type="cofactor">
    <cofactor evidence="1">
        <name>pantetheine 4'-phosphate</name>
        <dbReference type="ChEBI" id="CHEBI:47942"/>
    </cofactor>
</comment>
<dbReference type="CDD" id="cd00833">
    <property type="entry name" value="PKS"/>
    <property type="match status" value="1"/>
</dbReference>
<gene>
    <name evidence="11" type="ORF">OHA22_06665</name>
</gene>
<dbReference type="InterPro" id="IPR057326">
    <property type="entry name" value="KR_dom"/>
</dbReference>
<dbReference type="Gene3D" id="6.10.140.1830">
    <property type="match status" value="1"/>
</dbReference>
<dbReference type="SMART" id="SM00825">
    <property type="entry name" value="PKS_KS"/>
    <property type="match status" value="1"/>
</dbReference>
<dbReference type="PANTHER" id="PTHR43775:SF51">
    <property type="entry name" value="INACTIVE PHENOLPHTHIOCEROL SYNTHESIS POLYKETIDE SYNTHASE TYPE I PKS1-RELATED"/>
    <property type="match status" value="1"/>
</dbReference>
<dbReference type="InterPro" id="IPR014030">
    <property type="entry name" value="Ketoacyl_synth_N"/>
</dbReference>
<protein>
    <submittedName>
        <fullName evidence="11">SDR family NAD(P)-dependent oxidoreductase</fullName>
    </submittedName>
</protein>
<dbReference type="Pfam" id="PF08990">
    <property type="entry name" value="Docking"/>
    <property type="match status" value="1"/>
</dbReference>
<dbReference type="Pfam" id="PF18369">
    <property type="entry name" value="PKS_DE"/>
    <property type="match status" value="1"/>
</dbReference>
<dbReference type="InterPro" id="IPR014031">
    <property type="entry name" value="Ketoacyl_synth_C"/>
</dbReference>
<sequence length="1862" mass="191976">MTTGKATPDEQKLRTYLKRVTVELGDVRRRLKELEESGRDPVAIVAMSCRMPGGVRSPEDLWDLVAAGKDAVREFPDNRGWDLAKLYDPDPDRPGTSYVRHGGFMPEVGDFDAAFFGFSEAQALAMDPQQRLLLETTWEALERAGIDPTSLRDSATGVYAGCSVDDYTMLLADPPEEVAEHRLTGGGNALAARVADVFGLTGPAITIDTACSSSLVALHLAAQALRLGECSLALVSGVSVISTPQVFVDFSRQRGLAPDGRVKAFAGAADGTAWCDAVGTLVVERLSDARRLGHRVLAVVRGSAVNQDGASNGLTAPNGPSQQRVVRAALNSGALSPTEVDAVEAHGTGTRLGDPIEAEALLRTYGQGRPVDRPLWLGSVKSNFGHAGAAAGVIGAIKMVQAMRYGVLPATLNVDEPTPMVDWDAGAVRLLTESHPWPTTDRPRRAGVSAFGVSGTNAHVILEQAPGTTELAPAERGPGPAAPAFAAREPASPGSDSSSARGTRPEAREPSSAPRKAPPETTERGAASSASGPAFTARGTGSETGEPTSETREPSSAAPEPSAATPNPSPSAAREPSPAASEPSSETREPSSAAPEPSSAARKPSAATPDPSSSAAQEPSPAASEPSSEALEPSLAAPGHGDAAAVGAVGVPLVLSAATPEALREQARRLSAYLELHPGTARADVAYALARTRAALTHRAAVADGAGSPVEGLGLVARGASGPGVFTGTAREAGRVALVVPDDGAELLATAAELLDASPTFAARLSTCATAVERQVPWRVEAVLRGVPGAPSPTADEIRRPVLFAVTTALAGLWQDHGIPVDTVAGRSPCGIVAEHLTGARTLEDAARAAVAGDPSRTAGPTVGELTADGCRTFLVAGAAPDRTPDTGTDADVLVLAALPVGDGLAEAWVNGLPVVWQAPERPRPVDLPTYPFQHRTYWVDAQPITAPAADEPDADFWAAVEERDATALARLLGVSGPDAVEPVLPALAALRGESREDAAVEHWRYRTVWRTVRPSMPGTLSGHWLVLVPASLAPTETWSGALRDAGATVSRLAVPPGAGRETLAEQLTATLAAGPVRGIVSALPLDETPCPGHPALIAGLAATMHLVGALTDLGAEVPVWSLTRGAVAAAAEDTVDSPAQAAVWGLGLALAEEHPHLWGGTIDLPVDGTAADLLAGVLGGAEDRVALRESAVLARRLVRAPLDGLPGRRAAWRPRGTVLVTEGTRGTGAEVARYLARSGARHLLLTAAQKPAAAERAALVGELAALGAQVTIADCDFTDRAEGARVLAALPADEPLTAVFHCAELLEESPLEDFELSTLERVLRTKAVAADTLDELTKDLDLSAFVLFSSIAGSIGVGIGLGGFAAANAHLDALAQRRRSGGRPATAVAWGVWTEAYADPARAALEEARHERLRRRGIPPIAPEHALTVLRQALDADDTALLATEIAWPAYLRATATGCGPLFAELPEASTGTSSQTPGVPDGAALPSRLTGLGAADRHEVLLGVVRAEIAAVLGLPGPTDVDVRRGFLEQGMDSLTTVELRNRLTATTGVRLTVREILDRRTPYALTDRVAAELGAAATAAPVEVSAEPTLTGLFRSAVESDRAGEFTGLLSTAAGFRPVFHDAGRVPLSDPVLLTRGDAGPPVFCLPTVLATSGPEQFARLAAGFGGDRDISVLRLPGFRAGEELPATQEALTGALADLVRRAAGAGPYTLLGYSSGGLLAHSVAARLEAGGGGAAAVVLLDTFPIGAGRLEEFGPALLSAMAVRAEVTGLDDDALSAMGGYLRLLADWRPEPVAAPALLVRAAGHDWGGPGPDRAELAALCTVLDTPGDHFTLVEEHAAGTAQAVRDWLAALPAVARA</sequence>
<dbReference type="InterPro" id="IPR041618">
    <property type="entry name" value="PKS_DE"/>
</dbReference>
<dbReference type="Gene3D" id="1.10.1200.10">
    <property type="entry name" value="ACP-like"/>
    <property type="match status" value="1"/>
</dbReference>
<evidence type="ECO:0000256" key="1">
    <source>
        <dbReference type="ARBA" id="ARBA00001957"/>
    </source>
</evidence>
<dbReference type="GO" id="GO:0033068">
    <property type="term" value="P:macrolide biosynthetic process"/>
    <property type="evidence" value="ECO:0007669"/>
    <property type="project" value="UniProtKB-ARBA"/>
</dbReference>
<dbReference type="InterPro" id="IPR036736">
    <property type="entry name" value="ACP-like_sf"/>
</dbReference>
<dbReference type="PANTHER" id="PTHR43775">
    <property type="entry name" value="FATTY ACID SYNTHASE"/>
    <property type="match status" value="1"/>
</dbReference>
<dbReference type="SMART" id="SM00822">
    <property type="entry name" value="PKS_KR"/>
    <property type="match status" value="1"/>
</dbReference>
<dbReference type="Gene3D" id="3.30.70.3290">
    <property type="match status" value="3"/>
</dbReference>
<dbReference type="GO" id="GO:0004312">
    <property type="term" value="F:fatty acid synthase activity"/>
    <property type="evidence" value="ECO:0007669"/>
    <property type="project" value="TreeGrafter"/>
</dbReference>
<feature type="region of interest" description="Disordered" evidence="8">
    <location>
        <begin position="470"/>
        <end position="639"/>
    </location>
</feature>
<dbReference type="SUPFAM" id="SSF101173">
    <property type="entry name" value="Docking domain B of the erythromycin polyketide synthase (DEBS)"/>
    <property type="match status" value="1"/>
</dbReference>
<feature type="domain" description="Carrier" evidence="9">
    <location>
        <begin position="1501"/>
        <end position="1576"/>
    </location>
</feature>
<dbReference type="InterPro" id="IPR020841">
    <property type="entry name" value="PKS_Beta-ketoAc_synthase_dom"/>
</dbReference>
<dbReference type="Gene3D" id="3.40.366.10">
    <property type="entry name" value="Malonyl-Coenzyme A Acyl Carrier Protein, domain 2"/>
    <property type="match status" value="1"/>
</dbReference>
<dbReference type="InterPro" id="IPR036291">
    <property type="entry name" value="NAD(P)-bd_dom_sf"/>
</dbReference>
<dbReference type="SUPFAM" id="SSF53901">
    <property type="entry name" value="Thiolase-like"/>
    <property type="match status" value="1"/>
</dbReference>
<dbReference type="Pfam" id="PF00550">
    <property type="entry name" value="PP-binding"/>
    <property type="match status" value="1"/>
</dbReference>
<dbReference type="Gene3D" id="3.40.50.1820">
    <property type="entry name" value="alpha/beta hydrolase"/>
    <property type="match status" value="1"/>
</dbReference>
<dbReference type="InterPro" id="IPR029058">
    <property type="entry name" value="AB_hydrolase_fold"/>
</dbReference>
<keyword evidence="3" id="KW-0597">Phosphoprotein</keyword>
<dbReference type="GO" id="GO:0004315">
    <property type="term" value="F:3-oxoacyl-[acyl-carrier-protein] synthase activity"/>
    <property type="evidence" value="ECO:0007669"/>
    <property type="project" value="InterPro"/>
</dbReference>
<dbReference type="InterPro" id="IPR016039">
    <property type="entry name" value="Thiolase-like"/>
</dbReference>
<dbReference type="InterPro" id="IPR050091">
    <property type="entry name" value="PKS_NRPS_Biosynth_Enz"/>
</dbReference>
<dbReference type="InterPro" id="IPR001031">
    <property type="entry name" value="Thioesterase"/>
</dbReference>
<keyword evidence="6" id="KW-0511">Multifunctional enzyme</keyword>
<dbReference type="PROSITE" id="PS00606">
    <property type="entry name" value="KS3_1"/>
    <property type="match status" value="1"/>
</dbReference>
<dbReference type="Pfam" id="PF16197">
    <property type="entry name" value="KAsynt_C_assoc"/>
    <property type="match status" value="1"/>
</dbReference>
<dbReference type="InterPro" id="IPR032821">
    <property type="entry name" value="PKS_assoc"/>
</dbReference>
<keyword evidence="4" id="KW-0808">Transferase</keyword>
<evidence type="ECO:0000256" key="4">
    <source>
        <dbReference type="ARBA" id="ARBA00022679"/>
    </source>
</evidence>
<feature type="domain" description="Ketosynthase family 3 (KS3)" evidence="10">
    <location>
        <begin position="39"/>
        <end position="464"/>
    </location>
</feature>
<dbReference type="InterPro" id="IPR020802">
    <property type="entry name" value="TesA-like"/>
</dbReference>
<proteinExistence type="predicted"/>
<keyword evidence="5" id="KW-0045">Antibiotic biosynthesis</keyword>
<accession>A0AAU1ZUI9</accession>
<dbReference type="SUPFAM" id="SSF51735">
    <property type="entry name" value="NAD(P)-binding Rossmann-fold domains"/>
    <property type="match status" value="2"/>
</dbReference>
<evidence type="ECO:0000256" key="5">
    <source>
        <dbReference type="ARBA" id="ARBA00023194"/>
    </source>
</evidence>
<dbReference type="Pfam" id="PF22621">
    <property type="entry name" value="CurL-like_PKS_C"/>
    <property type="match status" value="1"/>
</dbReference>
<dbReference type="PROSITE" id="PS52004">
    <property type="entry name" value="KS3_2"/>
    <property type="match status" value="1"/>
</dbReference>
<dbReference type="InterPro" id="IPR015083">
    <property type="entry name" value="NorB/c/GfsB-D-like_docking"/>
</dbReference>
<dbReference type="InterPro" id="IPR020806">
    <property type="entry name" value="PKS_PP-bd"/>
</dbReference>